<accession>A0ACC0SFN1</accession>
<evidence type="ECO:0000313" key="2">
    <source>
        <dbReference type="Proteomes" id="UP000006729"/>
    </source>
</evidence>
<keyword evidence="2" id="KW-1185">Reference proteome</keyword>
<reference evidence="1 2" key="1">
    <citation type="journal article" date="2006" name="Science">
        <title>The genome of black cottonwood, Populus trichocarpa (Torr. &amp; Gray).</title>
        <authorList>
            <person name="Tuskan G.A."/>
            <person name="Difazio S."/>
            <person name="Jansson S."/>
            <person name="Bohlmann J."/>
            <person name="Grigoriev I."/>
            <person name="Hellsten U."/>
            <person name="Putnam N."/>
            <person name="Ralph S."/>
            <person name="Rombauts S."/>
            <person name="Salamov A."/>
            <person name="Schein J."/>
            <person name="Sterck L."/>
            <person name="Aerts A."/>
            <person name="Bhalerao R.R."/>
            <person name="Bhalerao R.P."/>
            <person name="Blaudez D."/>
            <person name="Boerjan W."/>
            <person name="Brun A."/>
            <person name="Brunner A."/>
            <person name="Busov V."/>
            <person name="Campbell M."/>
            <person name="Carlson J."/>
            <person name="Chalot M."/>
            <person name="Chapman J."/>
            <person name="Chen G.L."/>
            <person name="Cooper D."/>
            <person name="Coutinho P.M."/>
            <person name="Couturier J."/>
            <person name="Covert S."/>
            <person name="Cronk Q."/>
            <person name="Cunningham R."/>
            <person name="Davis J."/>
            <person name="Degroeve S."/>
            <person name="Dejardin A."/>
            <person name="Depamphilis C."/>
            <person name="Detter J."/>
            <person name="Dirks B."/>
            <person name="Dubchak I."/>
            <person name="Duplessis S."/>
            <person name="Ehlting J."/>
            <person name="Ellis B."/>
            <person name="Gendler K."/>
            <person name="Goodstein D."/>
            <person name="Gribskov M."/>
            <person name="Grimwood J."/>
            <person name="Groover A."/>
            <person name="Gunter L."/>
            <person name="Hamberger B."/>
            <person name="Heinze B."/>
            <person name="Helariutta Y."/>
            <person name="Henrissat B."/>
            <person name="Holligan D."/>
            <person name="Holt R."/>
            <person name="Huang W."/>
            <person name="Islam-Faridi N."/>
            <person name="Jones S."/>
            <person name="Jones-Rhoades M."/>
            <person name="Jorgensen R."/>
            <person name="Joshi C."/>
            <person name="Kangasjarvi J."/>
            <person name="Karlsson J."/>
            <person name="Kelleher C."/>
            <person name="Kirkpatrick R."/>
            <person name="Kirst M."/>
            <person name="Kohler A."/>
            <person name="Kalluri U."/>
            <person name="Larimer F."/>
            <person name="Leebens-Mack J."/>
            <person name="Leple J.C."/>
            <person name="Locascio P."/>
            <person name="Lou Y."/>
            <person name="Lucas S."/>
            <person name="Martin F."/>
            <person name="Montanini B."/>
            <person name="Napoli C."/>
            <person name="Nelson D.R."/>
            <person name="Nelson C."/>
            <person name="Nieminen K."/>
            <person name="Nilsson O."/>
            <person name="Pereda V."/>
            <person name="Peter G."/>
            <person name="Philippe R."/>
            <person name="Pilate G."/>
            <person name="Poliakov A."/>
            <person name="Razumovskaya J."/>
            <person name="Richardson P."/>
            <person name="Rinaldi C."/>
            <person name="Ritland K."/>
            <person name="Rouze P."/>
            <person name="Ryaboy D."/>
            <person name="Schmutz J."/>
            <person name="Schrader J."/>
            <person name="Segerman B."/>
            <person name="Shin H."/>
            <person name="Siddiqui A."/>
            <person name="Sterky F."/>
            <person name="Terry A."/>
            <person name="Tsai C.J."/>
            <person name="Uberbacher E."/>
            <person name="Unneberg P."/>
            <person name="Vahala J."/>
            <person name="Wall K."/>
            <person name="Wessler S."/>
            <person name="Yang G."/>
            <person name="Yin T."/>
            <person name="Douglas C."/>
            <person name="Marra M."/>
            <person name="Sandberg G."/>
            <person name="Van de Peer Y."/>
            <person name="Rokhsar D."/>
        </authorList>
    </citation>
    <scope>NUCLEOTIDE SEQUENCE [LARGE SCALE GENOMIC DNA]</scope>
    <source>
        <strain evidence="2">cv. Nisqually</strain>
    </source>
</reference>
<evidence type="ECO:0000313" key="1">
    <source>
        <dbReference type="EMBL" id="KAI9388007.1"/>
    </source>
</evidence>
<sequence>MFFYFFLFICLSLDKSGLYIQGQLDQWLNPLHHLELLLPLGVPTTTVQTE</sequence>
<dbReference type="EMBL" id="CM009299">
    <property type="protein sequence ID" value="KAI9388007.1"/>
    <property type="molecule type" value="Genomic_DNA"/>
</dbReference>
<protein>
    <submittedName>
        <fullName evidence="1">Uncharacterized protein</fullName>
    </submittedName>
</protein>
<comment type="caution">
    <text evidence="1">The sequence shown here is derived from an EMBL/GenBank/DDBJ whole genome shotgun (WGS) entry which is preliminary data.</text>
</comment>
<dbReference type="Proteomes" id="UP000006729">
    <property type="component" value="Chromosome 10"/>
</dbReference>
<organism evidence="1 2">
    <name type="scientific">Populus trichocarpa</name>
    <name type="common">Western balsam poplar</name>
    <name type="synonym">Populus balsamifera subsp. trichocarpa</name>
    <dbReference type="NCBI Taxonomy" id="3694"/>
    <lineage>
        <taxon>Eukaryota</taxon>
        <taxon>Viridiplantae</taxon>
        <taxon>Streptophyta</taxon>
        <taxon>Embryophyta</taxon>
        <taxon>Tracheophyta</taxon>
        <taxon>Spermatophyta</taxon>
        <taxon>Magnoliopsida</taxon>
        <taxon>eudicotyledons</taxon>
        <taxon>Gunneridae</taxon>
        <taxon>Pentapetalae</taxon>
        <taxon>rosids</taxon>
        <taxon>fabids</taxon>
        <taxon>Malpighiales</taxon>
        <taxon>Salicaceae</taxon>
        <taxon>Saliceae</taxon>
        <taxon>Populus</taxon>
    </lineage>
</organism>
<gene>
    <name evidence="1" type="ORF">POPTR_010G155701v4</name>
</gene>
<name>A0ACC0SFN1_POPTR</name>
<proteinExistence type="predicted"/>